<keyword evidence="3" id="KW-0238">DNA-binding</keyword>
<evidence type="ECO:0000256" key="4">
    <source>
        <dbReference type="SAM" id="Coils"/>
    </source>
</evidence>
<evidence type="ECO:0000313" key="7">
    <source>
        <dbReference type="Proteomes" id="UP000292818"/>
    </source>
</evidence>
<proteinExistence type="inferred from homology"/>
<dbReference type="Proteomes" id="UP000292818">
    <property type="component" value="Unassembled WGS sequence"/>
</dbReference>
<dbReference type="PANTHER" id="PTHR30408:SF12">
    <property type="entry name" value="TYPE I RESTRICTION ENZYME MJAVIII SPECIFICITY SUBUNIT"/>
    <property type="match status" value="1"/>
</dbReference>
<protein>
    <submittedName>
        <fullName evidence="6">Type I restriction-modification system,specificity subunit S</fullName>
    </submittedName>
</protein>
<accession>A0A4Q7DVP7</accession>
<dbReference type="InterPro" id="IPR000055">
    <property type="entry name" value="Restrct_endonuc_typeI_TRD"/>
</dbReference>
<keyword evidence="4" id="KW-0175">Coiled coil</keyword>
<dbReference type="SUPFAM" id="SSF116734">
    <property type="entry name" value="DNA methylase specificity domain"/>
    <property type="match status" value="2"/>
</dbReference>
<dbReference type="PANTHER" id="PTHR30408">
    <property type="entry name" value="TYPE-1 RESTRICTION ENZYME ECOKI SPECIFICITY PROTEIN"/>
    <property type="match status" value="1"/>
</dbReference>
<comment type="similarity">
    <text evidence="1">Belongs to the type-I restriction system S methylase family.</text>
</comment>
<dbReference type="AlphaFoldDB" id="A0A4Q7DVP7"/>
<evidence type="ECO:0000256" key="2">
    <source>
        <dbReference type="ARBA" id="ARBA00022747"/>
    </source>
</evidence>
<dbReference type="GO" id="GO:0003677">
    <property type="term" value="F:DNA binding"/>
    <property type="evidence" value="ECO:0007669"/>
    <property type="project" value="UniProtKB-KW"/>
</dbReference>
<reference evidence="6 7" key="1">
    <citation type="submission" date="2019-01" db="EMBL/GenBank/DDBJ databases">
        <title>Colonization of the human gut by bovine bacteria present in Parmesan cheese.</title>
        <authorList>
            <person name="Lugli G.A."/>
            <person name="Milani C."/>
        </authorList>
    </citation>
    <scope>NUCLEOTIDE SEQUENCE [LARGE SCALE GENOMIC DNA]</scope>
    <source>
        <strain evidence="6 7">LDELB18P1</strain>
    </source>
</reference>
<feature type="domain" description="Type I restriction modification DNA specificity" evidence="5">
    <location>
        <begin position="33"/>
        <end position="152"/>
    </location>
</feature>
<dbReference type="InterPro" id="IPR052021">
    <property type="entry name" value="Type-I_RS_S_subunit"/>
</dbReference>
<feature type="coiled-coil region" evidence="4">
    <location>
        <begin position="133"/>
        <end position="160"/>
    </location>
</feature>
<comment type="caution">
    <text evidence="6">The sequence shown here is derived from an EMBL/GenBank/DDBJ whole genome shotgun (WGS) entry which is preliminary data.</text>
</comment>
<name>A0A4Q7DVP7_9LACO</name>
<keyword evidence="2" id="KW-0680">Restriction system</keyword>
<feature type="domain" description="Type I restriction modification DNA specificity" evidence="5">
    <location>
        <begin position="179"/>
        <end position="344"/>
    </location>
</feature>
<evidence type="ECO:0000259" key="5">
    <source>
        <dbReference type="Pfam" id="PF01420"/>
    </source>
</evidence>
<dbReference type="Gene3D" id="3.90.220.20">
    <property type="entry name" value="DNA methylase specificity domains"/>
    <property type="match status" value="2"/>
</dbReference>
<dbReference type="InterPro" id="IPR044946">
    <property type="entry name" value="Restrct_endonuc_typeI_TRD_sf"/>
</dbReference>
<dbReference type="EMBL" id="SETJ01000037">
    <property type="protein sequence ID" value="RZM16585.1"/>
    <property type="molecule type" value="Genomic_DNA"/>
</dbReference>
<organism evidence="6 7">
    <name type="scientific">Lactobacillus delbrueckii</name>
    <dbReference type="NCBI Taxonomy" id="1584"/>
    <lineage>
        <taxon>Bacteria</taxon>
        <taxon>Bacillati</taxon>
        <taxon>Bacillota</taxon>
        <taxon>Bacilli</taxon>
        <taxon>Lactobacillales</taxon>
        <taxon>Lactobacillaceae</taxon>
        <taxon>Lactobacillus</taxon>
    </lineage>
</organism>
<dbReference type="GO" id="GO:0009307">
    <property type="term" value="P:DNA restriction-modification system"/>
    <property type="evidence" value="ECO:0007669"/>
    <property type="project" value="UniProtKB-KW"/>
</dbReference>
<evidence type="ECO:0000256" key="1">
    <source>
        <dbReference type="ARBA" id="ARBA00010923"/>
    </source>
</evidence>
<evidence type="ECO:0000313" key="6">
    <source>
        <dbReference type="EMBL" id="RZM16585.1"/>
    </source>
</evidence>
<gene>
    <name evidence="6" type="ORF">LDELB18P1_0905</name>
</gene>
<sequence length="359" mass="41694">MPVLSATQENGIVFRNDLDIDIKFDTHALSNYKVVSPGDYIISLRSFQGGFELSEKRGIISPAYTVFAFNNQEKNKQNSTFWKYLFKRYDFIESLKRLTFGIRDGKAISFNQFSTLKLSFPNFDEQNKIATLLHELDRTITLHEEKKRQLERLKRALLQKMFADKSGYPAVRFKGFGGNWKERKFGELGTIEMCKRIFKDQTTDDGEIPFYKIGTFGGRPNAYISREIFERYKRLYPYPTKGDILISTSGSIGRVVEYTGQEAYYQDSNIVWLNHNDLISNSFLKYLYKTVNWNGVEGSTIKRLYNNNILKTKIRIPSSCEQEKIGGILSTLDHLLSHHQQKIDIVKLIKQSLLQNMFI</sequence>
<evidence type="ECO:0000256" key="3">
    <source>
        <dbReference type="ARBA" id="ARBA00023125"/>
    </source>
</evidence>
<dbReference type="Gene3D" id="1.10.287.1120">
    <property type="entry name" value="Bipartite methylase S protein"/>
    <property type="match status" value="1"/>
</dbReference>
<dbReference type="CDD" id="cd17292">
    <property type="entry name" value="RMtype1_S_LlaA17I_TRD2-CR2_like"/>
    <property type="match status" value="1"/>
</dbReference>
<dbReference type="Pfam" id="PF01420">
    <property type="entry name" value="Methylase_S"/>
    <property type="match status" value="2"/>
</dbReference>